<evidence type="ECO:0000313" key="3">
    <source>
        <dbReference type="Proteomes" id="UP000438429"/>
    </source>
</evidence>
<name>A0A6A4S7C7_SCOMX</name>
<keyword evidence="1" id="KW-0472">Membrane</keyword>
<keyword evidence="1" id="KW-1133">Transmembrane helix</keyword>
<reference evidence="2 3" key="1">
    <citation type="submission" date="2019-06" db="EMBL/GenBank/DDBJ databases">
        <title>Draft genomes of female and male turbot (Scophthalmus maximus).</title>
        <authorList>
            <person name="Xu H."/>
            <person name="Xu X.-W."/>
            <person name="Shao C."/>
            <person name="Chen S."/>
        </authorList>
    </citation>
    <scope>NUCLEOTIDE SEQUENCE [LARGE SCALE GENOMIC DNA]</scope>
    <source>
        <strain evidence="2">Ysfricsl-2016a</strain>
        <tissue evidence="2">Blood</tissue>
    </source>
</reference>
<protein>
    <submittedName>
        <fullName evidence="2">Uncharacterized protein</fullName>
    </submittedName>
</protein>
<gene>
    <name evidence="2" type="ORF">F2P81_017034</name>
</gene>
<dbReference type="EMBL" id="VEVO01000015">
    <property type="protein sequence ID" value="KAF0030303.1"/>
    <property type="molecule type" value="Genomic_DNA"/>
</dbReference>
<evidence type="ECO:0000313" key="2">
    <source>
        <dbReference type="EMBL" id="KAF0030303.1"/>
    </source>
</evidence>
<dbReference type="AlphaFoldDB" id="A0A6A4S7C7"/>
<sequence length="161" mass="18113">MGVGKDTEIEVDWTDTDTEIVEDEAEIRLWMFVAMMTVHVFKMCGTLHGLEEDAWVRCSQRLVNKTMEGLPRGIVPSTTTKKMAKSVVQELGAKFGKRLKHMLFLEDPGVDAIITECFQSHIQGSPRETCSCGWCIFLLCGLFVALAMVLITTLGFLFYLQ</sequence>
<comment type="caution">
    <text evidence="2">The sequence shown here is derived from an EMBL/GenBank/DDBJ whole genome shotgun (WGS) entry which is preliminary data.</text>
</comment>
<accession>A0A6A4S7C7</accession>
<dbReference type="Proteomes" id="UP000438429">
    <property type="component" value="Unassembled WGS sequence"/>
</dbReference>
<organism evidence="2 3">
    <name type="scientific">Scophthalmus maximus</name>
    <name type="common">Turbot</name>
    <name type="synonym">Psetta maxima</name>
    <dbReference type="NCBI Taxonomy" id="52904"/>
    <lineage>
        <taxon>Eukaryota</taxon>
        <taxon>Metazoa</taxon>
        <taxon>Chordata</taxon>
        <taxon>Craniata</taxon>
        <taxon>Vertebrata</taxon>
        <taxon>Euteleostomi</taxon>
        <taxon>Actinopterygii</taxon>
        <taxon>Neopterygii</taxon>
        <taxon>Teleostei</taxon>
        <taxon>Neoteleostei</taxon>
        <taxon>Acanthomorphata</taxon>
        <taxon>Carangaria</taxon>
        <taxon>Pleuronectiformes</taxon>
        <taxon>Pleuronectoidei</taxon>
        <taxon>Scophthalmidae</taxon>
        <taxon>Scophthalmus</taxon>
    </lineage>
</organism>
<keyword evidence="1" id="KW-0812">Transmembrane</keyword>
<feature type="transmembrane region" description="Helical" evidence="1">
    <location>
        <begin position="136"/>
        <end position="160"/>
    </location>
</feature>
<evidence type="ECO:0000256" key="1">
    <source>
        <dbReference type="SAM" id="Phobius"/>
    </source>
</evidence>
<proteinExistence type="predicted"/>